<dbReference type="InterPro" id="IPR046459">
    <property type="entry name" value="Caps_syn_GfcC_N"/>
</dbReference>
<dbReference type="Pfam" id="PF06251">
    <property type="entry name" value="Caps_syn_GfcC_C"/>
    <property type="match status" value="1"/>
</dbReference>
<evidence type="ECO:0000313" key="5">
    <source>
        <dbReference type="EMBL" id="SEA28631.1"/>
    </source>
</evidence>
<dbReference type="Pfam" id="PF20616">
    <property type="entry name" value="Caps_syn_GfcC_N"/>
    <property type="match status" value="1"/>
</dbReference>
<evidence type="ECO:0000259" key="4">
    <source>
        <dbReference type="Pfam" id="PF20616"/>
    </source>
</evidence>
<dbReference type="Gene3D" id="3.10.20.700">
    <property type="match status" value="1"/>
</dbReference>
<dbReference type="STRING" id="152573.SAMN04488051_102415"/>
<dbReference type="Proteomes" id="UP000198773">
    <property type="component" value="Unassembled WGS sequence"/>
</dbReference>
<name>A0A1H3ZZ61_ALKAM</name>
<accession>A0A1H3ZZ61</accession>
<dbReference type="InterPro" id="IPR010425">
    <property type="entry name" value="Caps_synth_GfcC-like_C"/>
</dbReference>
<dbReference type="RefSeq" id="WP_091340804.1">
    <property type="nucleotide sequence ID" value="NZ_FNRM01000002.1"/>
</dbReference>
<dbReference type="Gene3D" id="3.10.560.10">
    <property type="entry name" value="Outer membrane lipoprotein wza domain like"/>
    <property type="match status" value="1"/>
</dbReference>
<evidence type="ECO:0000256" key="1">
    <source>
        <dbReference type="SAM" id="Coils"/>
    </source>
</evidence>
<protein>
    <submittedName>
        <fullName evidence="5">Capsule biosynthesis GfcC</fullName>
    </submittedName>
</protein>
<evidence type="ECO:0000313" key="6">
    <source>
        <dbReference type="Proteomes" id="UP000198773"/>
    </source>
</evidence>
<feature type="coiled-coil region" evidence="1">
    <location>
        <begin position="64"/>
        <end position="91"/>
    </location>
</feature>
<proteinExistence type="predicted"/>
<evidence type="ECO:0000259" key="3">
    <source>
        <dbReference type="Pfam" id="PF06251"/>
    </source>
</evidence>
<dbReference type="EMBL" id="FNRM01000002">
    <property type="protein sequence ID" value="SEA28631.1"/>
    <property type="molecule type" value="Genomic_DNA"/>
</dbReference>
<feature type="domain" description="Capsule biosynthesis GfcC-like N-terminal" evidence="4">
    <location>
        <begin position="33"/>
        <end position="151"/>
    </location>
</feature>
<evidence type="ECO:0000256" key="2">
    <source>
        <dbReference type="SAM" id="SignalP"/>
    </source>
</evidence>
<feature type="chain" id="PRO_5011467743" evidence="2">
    <location>
        <begin position="23"/>
        <end position="253"/>
    </location>
</feature>
<dbReference type="AlphaFoldDB" id="A0A1H3ZZ61"/>
<feature type="domain" description="Capsule biosynthesis GfcC-like C-terminal" evidence="3">
    <location>
        <begin position="171"/>
        <end position="251"/>
    </location>
</feature>
<reference evidence="5 6" key="1">
    <citation type="submission" date="2016-10" db="EMBL/GenBank/DDBJ databases">
        <authorList>
            <person name="de Groot N.N."/>
        </authorList>
    </citation>
    <scope>NUCLEOTIDE SEQUENCE [LARGE SCALE GENOMIC DNA]</scope>
    <source>
        <strain evidence="5 6">CGMCC 1.3430</strain>
    </source>
</reference>
<organism evidence="5 6">
    <name type="scientific">Alkalimonas amylolytica</name>
    <dbReference type="NCBI Taxonomy" id="152573"/>
    <lineage>
        <taxon>Bacteria</taxon>
        <taxon>Pseudomonadati</taxon>
        <taxon>Pseudomonadota</taxon>
        <taxon>Gammaproteobacteria</taxon>
        <taxon>Alkalimonas</taxon>
    </lineage>
</organism>
<keyword evidence="2" id="KW-0732">Signal</keyword>
<dbReference type="OrthoDB" id="5592890at2"/>
<feature type="signal peptide" evidence="2">
    <location>
        <begin position="1"/>
        <end position="22"/>
    </location>
</feature>
<keyword evidence="1" id="KW-0175">Coiled coil</keyword>
<keyword evidence="6" id="KW-1185">Reference proteome</keyword>
<sequence length="253" mass="29018">MMISVRSLLLAATALFGFQLVAAEPVVVVQIKAGSELWHAYAEPPRLSQLLAEVPHPEQQYWPAAALYRQSEHLQQQKQDLLSRLQRLEQHWQLRNHTQNILVLQSIRQQVSGWQLAERQAVRIDYDLARISQTANPRLDPGHYILRLAPRPEQVLFVGAIAEERGLLHQGAASVHSYLKALPSLQRTDPSWLYVVQANGQIQQVGRAYWNRQHLELQPGSQVFLPLHPRILPKEFRSLNQELVQLVAHRILL</sequence>
<gene>
    <name evidence="5" type="ORF">SAMN04488051_102415</name>
</gene>